<dbReference type="Proteomes" id="UP000237000">
    <property type="component" value="Unassembled WGS sequence"/>
</dbReference>
<feature type="compositionally biased region" description="Low complexity" evidence="1">
    <location>
        <begin position="17"/>
        <end position="29"/>
    </location>
</feature>
<evidence type="ECO:0000313" key="2">
    <source>
        <dbReference type="EMBL" id="PON48402.1"/>
    </source>
</evidence>
<dbReference type="AlphaFoldDB" id="A0A2P5BHX0"/>
<dbReference type="EMBL" id="JXTC01000518">
    <property type="protein sequence ID" value="PON48402.1"/>
    <property type="molecule type" value="Genomic_DNA"/>
</dbReference>
<protein>
    <submittedName>
        <fullName evidence="2">Uncharacterized protein</fullName>
    </submittedName>
</protein>
<reference evidence="3" key="1">
    <citation type="submission" date="2016-06" db="EMBL/GenBank/DDBJ databases">
        <title>Parallel loss of symbiosis genes in relatives of nitrogen-fixing non-legume Parasponia.</title>
        <authorList>
            <person name="Van Velzen R."/>
            <person name="Holmer R."/>
            <person name="Bu F."/>
            <person name="Rutten L."/>
            <person name="Van Zeijl A."/>
            <person name="Liu W."/>
            <person name="Santuari L."/>
            <person name="Cao Q."/>
            <person name="Sharma T."/>
            <person name="Shen D."/>
            <person name="Roswanjaya Y."/>
            <person name="Wardhani T."/>
            <person name="Kalhor M.S."/>
            <person name="Jansen J."/>
            <person name="Van den Hoogen J."/>
            <person name="Gungor B."/>
            <person name="Hartog M."/>
            <person name="Hontelez J."/>
            <person name="Verver J."/>
            <person name="Yang W.-C."/>
            <person name="Schijlen E."/>
            <person name="Repin R."/>
            <person name="Schilthuizen M."/>
            <person name="Schranz E."/>
            <person name="Heidstra R."/>
            <person name="Miyata K."/>
            <person name="Fedorova E."/>
            <person name="Kohlen W."/>
            <person name="Bisseling T."/>
            <person name="Smit S."/>
            <person name="Geurts R."/>
        </authorList>
    </citation>
    <scope>NUCLEOTIDE SEQUENCE [LARGE SCALE GENOMIC DNA]</scope>
    <source>
        <strain evidence="3">cv. RG33-2</strain>
    </source>
</reference>
<dbReference type="InParanoid" id="A0A2P5BHX0"/>
<accession>A0A2P5BHX0</accession>
<evidence type="ECO:0000313" key="3">
    <source>
        <dbReference type="Proteomes" id="UP000237000"/>
    </source>
</evidence>
<keyword evidence="3" id="KW-1185">Reference proteome</keyword>
<evidence type="ECO:0000256" key="1">
    <source>
        <dbReference type="SAM" id="MobiDB-lite"/>
    </source>
</evidence>
<proteinExistence type="predicted"/>
<feature type="non-terminal residue" evidence="2">
    <location>
        <position position="1"/>
    </location>
</feature>
<feature type="region of interest" description="Disordered" evidence="1">
    <location>
        <begin position="1"/>
        <end position="30"/>
    </location>
</feature>
<sequence>DTMVKMRASQPTQPANSVSESVGSIGSVSAPNALTDDQIIDIVRGTRSRYKKGKGVLPRLKVIGGTRVPSSSNNSTLAREQAETIATLQHQIAK</sequence>
<gene>
    <name evidence="2" type="ORF">TorRG33x02_320490</name>
</gene>
<name>A0A2P5BHX0_TREOI</name>
<dbReference type="OrthoDB" id="10386125at2759"/>
<comment type="caution">
    <text evidence="2">The sequence shown here is derived from an EMBL/GenBank/DDBJ whole genome shotgun (WGS) entry which is preliminary data.</text>
</comment>
<organism evidence="2 3">
    <name type="scientific">Trema orientale</name>
    <name type="common">Charcoal tree</name>
    <name type="synonym">Celtis orientalis</name>
    <dbReference type="NCBI Taxonomy" id="63057"/>
    <lineage>
        <taxon>Eukaryota</taxon>
        <taxon>Viridiplantae</taxon>
        <taxon>Streptophyta</taxon>
        <taxon>Embryophyta</taxon>
        <taxon>Tracheophyta</taxon>
        <taxon>Spermatophyta</taxon>
        <taxon>Magnoliopsida</taxon>
        <taxon>eudicotyledons</taxon>
        <taxon>Gunneridae</taxon>
        <taxon>Pentapetalae</taxon>
        <taxon>rosids</taxon>
        <taxon>fabids</taxon>
        <taxon>Rosales</taxon>
        <taxon>Cannabaceae</taxon>
        <taxon>Trema</taxon>
    </lineage>
</organism>